<sequence length="317" mass="32909">MQHPVVTLTLNPALDGACEADAVIPTHKIRTRNQRYDPGGGGINAARVLAELGQDVCAAFLSGGASGAMLQDLLRERQLPFHPLPIAGETRRSLAVYETASGQEYRFVPEGPLVSAPEWQGVLAMAEAMDDGWLIASGSLPRGVPEDFYGRLAAICGRKGTALVLDTSGPALAAALEAGGLALIKPSQSEFEDLTGQTFSDEASLGEAACALAAQGKAQHIAVTRGAKGAVLAHGGGWIALPSPEVETRSATGAGDSFIAGMVHGLMSESDLTAAFRWGLAAGAATAMTPGTELCHRKDVERLVKQLAQSDIPKHHC</sequence>
<proteinExistence type="inferred from homology"/>
<dbReference type="GO" id="GO:0003872">
    <property type="term" value="F:6-phosphofructokinase activity"/>
    <property type="evidence" value="ECO:0007669"/>
    <property type="project" value="TreeGrafter"/>
</dbReference>
<keyword evidence="5" id="KW-0067">ATP-binding</keyword>
<evidence type="ECO:0000256" key="1">
    <source>
        <dbReference type="ARBA" id="ARBA00010688"/>
    </source>
</evidence>
<protein>
    <recommendedName>
        <fullName evidence="6">Phosphofructokinase</fullName>
    </recommendedName>
</protein>
<dbReference type="PANTHER" id="PTHR46566:SF2">
    <property type="entry name" value="ATP-DEPENDENT 6-PHOSPHOFRUCTOKINASE ISOZYME 2"/>
    <property type="match status" value="1"/>
</dbReference>
<evidence type="ECO:0000256" key="6">
    <source>
        <dbReference type="PIRNR" id="PIRNR000535"/>
    </source>
</evidence>
<dbReference type="RefSeq" id="WP_120325781.1">
    <property type="nucleotide sequence ID" value="NZ_RAPF01000011.1"/>
</dbReference>
<dbReference type="CDD" id="cd01164">
    <property type="entry name" value="FruK_PfkB_like"/>
    <property type="match status" value="1"/>
</dbReference>
<keyword evidence="4 8" id="KW-0418">Kinase</keyword>
<evidence type="ECO:0000256" key="2">
    <source>
        <dbReference type="ARBA" id="ARBA00022679"/>
    </source>
</evidence>
<comment type="similarity">
    <text evidence="1 6">Belongs to the carbohydrate kinase PfkB family.</text>
</comment>
<dbReference type="EMBL" id="RAPF01000011">
    <property type="protein sequence ID" value="RKF18190.1"/>
    <property type="molecule type" value="Genomic_DNA"/>
</dbReference>
<keyword evidence="3" id="KW-0547">Nucleotide-binding</keyword>
<dbReference type="OrthoDB" id="9801219at2"/>
<reference evidence="8 9" key="1">
    <citation type="submission" date="2018-09" db="EMBL/GenBank/DDBJ databases">
        <title>Altererythrobacter spongiae sp. nov., isolated from a marine sponge.</title>
        <authorList>
            <person name="Zhuang L."/>
            <person name="Luo L."/>
        </authorList>
    </citation>
    <scope>NUCLEOTIDE SEQUENCE [LARGE SCALE GENOMIC DNA]</scope>
    <source>
        <strain evidence="8 9">HN-Y73</strain>
    </source>
</reference>
<dbReference type="GO" id="GO:0005524">
    <property type="term" value="F:ATP binding"/>
    <property type="evidence" value="ECO:0007669"/>
    <property type="project" value="UniProtKB-KW"/>
</dbReference>
<dbReference type="NCBIfam" id="TIGR03168">
    <property type="entry name" value="1-PFK"/>
    <property type="match status" value="1"/>
</dbReference>
<evidence type="ECO:0000259" key="7">
    <source>
        <dbReference type="Pfam" id="PF00294"/>
    </source>
</evidence>
<dbReference type="Gene3D" id="3.40.1190.20">
    <property type="match status" value="1"/>
</dbReference>
<evidence type="ECO:0000256" key="3">
    <source>
        <dbReference type="ARBA" id="ARBA00022741"/>
    </source>
</evidence>
<keyword evidence="2 6" id="KW-0808">Transferase</keyword>
<dbReference type="PANTHER" id="PTHR46566">
    <property type="entry name" value="1-PHOSPHOFRUCTOKINASE-RELATED"/>
    <property type="match status" value="1"/>
</dbReference>
<dbReference type="SUPFAM" id="SSF53613">
    <property type="entry name" value="Ribokinase-like"/>
    <property type="match status" value="1"/>
</dbReference>
<name>A0A420EBW8_9SPHN</name>
<accession>A0A420EBW8</accession>
<dbReference type="Pfam" id="PF00294">
    <property type="entry name" value="PfkB"/>
    <property type="match status" value="1"/>
</dbReference>
<gene>
    <name evidence="8" type="ORF">D6851_15345</name>
</gene>
<dbReference type="Proteomes" id="UP000284395">
    <property type="component" value="Unassembled WGS sequence"/>
</dbReference>
<dbReference type="AlphaFoldDB" id="A0A420EBW8"/>
<organism evidence="8 9">
    <name type="scientific">Altericroceibacterium spongiae</name>
    <dbReference type="NCBI Taxonomy" id="2320269"/>
    <lineage>
        <taxon>Bacteria</taxon>
        <taxon>Pseudomonadati</taxon>
        <taxon>Pseudomonadota</taxon>
        <taxon>Alphaproteobacteria</taxon>
        <taxon>Sphingomonadales</taxon>
        <taxon>Erythrobacteraceae</taxon>
        <taxon>Altericroceibacterium</taxon>
    </lineage>
</organism>
<feature type="domain" description="Carbohydrate kinase PfkB" evidence="7">
    <location>
        <begin position="16"/>
        <end position="295"/>
    </location>
</feature>
<dbReference type="InterPro" id="IPR011611">
    <property type="entry name" value="PfkB_dom"/>
</dbReference>
<dbReference type="PIRSF" id="PIRSF000535">
    <property type="entry name" value="1PFK/6PFK/LacC"/>
    <property type="match status" value="1"/>
</dbReference>
<evidence type="ECO:0000256" key="5">
    <source>
        <dbReference type="ARBA" id="ARBA00022840"/>
    </source>
</evidence>
<evidence type="ECO:0000313" key="9">
    <source>
        <dbReference type="Proteomes" id="UP000284395"/>
    </source>
</evidence>
<comment type="caution">
    <text evidence="8">The sequence shown here is derived from an EMBL/GenBank/DDBJ whole genome shotgun (WGS) entry which is preliminary data.</text>
</comment>
<keyword evidence="9" id="KW-1185">Reference proteome</keyword>
<dbReference type="InterPro" id="IPR029056">
    <property type="entry name" value="Ribokinase-like"/>
</dbReference>
<evidence type="ECO:0000313" key="8">
    <source>
        <dbReference type="EMBL" id="RKF18190.1"/>
    </source>
</evidence>
<evidence type="ECO:0000256" key="4">
    <source>
        <dbReference type="ARBA" id="ARBA00022777"/>
    </source>
</evidence>
<dbReference type="GO" id="GO:0005829">
    <property type="term" value="C:cytosol"/>
    <property type="evidence" value="ECO:0007669"/>
    <property type="project" value="TreeGrafter"/>
</dbReference>
<dbReference type="InterPro" id="IPR017583">
    <property type="entry name" value="Tagatose/fructose_Pkinase"/>
</dbReference>